<organism evidence="3 4">
    <name type="scientific">Komagataeibacter sucrofermentans</name>
    <dbReference type="NCBI Taxonomy" id="1053551"/>
    <lineage>
        <taxon>Bacteria</taxon>
        <taxon>Pseudomonadati</taxon>
        <taxon>Pseudomonadota</taxon>
        <taxon>Alphaproteobacteria</taxon>
        <taxon>Acetobacterales</taxon>
        <taxon>Acetobacteraceae</taxon>
        <taxon>Komagataeibacter</taxon>
    </lineage>
</organism>
<proteinExistence type="predicted"/>
<protein>
    <submittedName>
        <fullName evidence="3">IS5/IS1182 family transposase</fullName>
    </submittedName>
</protein>
<dbReference type="OrthoDB" id="7366523at2"/>
<dbReference type="Pfam" id="PF13340">
    <property type="entry name" value="DUF4096"/>
    <property type="match status" value="1"/>
</dbReference>
<feature type="domain" description="Transposase DDE" evidence="2">
    <location>
        <begin position="174"/>
        <end position="255"/>
    </location>
</feature>
<feature type="domain" description="Insertion element IS402-like" evidence="1">
    <location>
        <begin position="6"/>
        <end position="78"/>
    </location>
</feature>
<dbReference type="RefSeq" id="WP_110570267.1">
    <property type="nucleotide sequence ID" value="NZ_CP137148.1"/>
</dbReference>
<reference evidence="3 4" key="1">
    <citation type="submission" date="2017-07" db="EMBL/GenBank/DDBJ databases">
        <title>A draft genome sequence of Komagataeibacter sucrofermentans LMG 18788.</title>
        <authorList>
            <person name="Skraban J."/>
            <person name="Cleenwerck I."/>
            <person name="Vandamme P."/>
            <person name="Trcek J."/>
        </authorList>
    </citation>
    <scope>NUCLEOTIDE SEQUENCE [LARGE SCALE GENOMIC DNA]</scope>
    <source>
        <strain evidence="3 4">LMG 18788</strain>
    </source>
</reference>
<dbReference type="AlphaFoldDB" id="A0A318QWV4"/>
<dbReference type="InterPro" id="IPR025161">
    <property type="entry name" value="IS402-like_dom"/>
</dbReference>
<evidence type="ECO:0000313" key="3">
    <source>
        <dbReference type="EMBL" id="PYD77393.1"/>
    </source>
</evidence>
<evidence type="ECO:0000259" key="2">
    <source>
        <dbReference type="Pfam" id="PF13586"/>
    </source>
</evidence>
<dbReference type="EMBL" id="NKUA01000056">
    <property type="protein sequence ID" value="PYD77393.1"/>
    <property type="molecule type" value="Genomic_DNA"/>
</dbReference>
<comment type="caution">
    <text evidence="3">The sequence shown here is derived from an EMBL/GenBank/DDBJ whole genome shotgun (WGS) entry which is preliminary data.</text>
</comment>
<dbReference type="Pfam" id="PF13586">
    <property type="entry name" value="DDE_Tnp_1_2"/>
    <property type="match status" value="1"/>
</dbReference>
<evidence type="ECO:0000259" key="1">
    <source>
        <dbReference type="Pfam" id="PF13340"/>
    </source>
</evidence>
<gene>
    <name evidence="3" type="ORF">CFR77_15505</name>
</gene>
<dbReference type="InterPro" id="IPR025668">
    <property type="entry name" value="Tnp_DDE_dom"/>
</dbReference>
<dbReference type="NCBIfam" id="NF033580">
    <property type="entry name" value="transpos_IS5_3"/>
    <property type="match status" value="1"/>
</dbReference>
<keyword evidence="4" id="KW-1185">Reference proteome</keyword>
<sequence length="259" mass="29511">MQSVFSDAAWSVWEPLIEEVRPKGKTPPKNLRRTISAIFWRHQNGAKWRALPSEFGPWWIAAQLFIRWSKLGVWQRLFEKVRGTDPELGMVFLDGTTIRAHHKAAGAAKKGDTVKRRRDREALGRSRGGFGTKVCVAADGHGKALSFTLSPGQAHELPSAYALLDDLPHPPTYVVCDRGYASHKFREYLWDRGSRPVIPPRKNDPEVACPRWAYRHRHLVENLWARLKEWRAVATRYEKTAASFLSVIFIAATADYIKA</sequence>
<accession>A0A318QWV4</accession>
<dbReference type="Proteomes" id="UP000247814">
    <property type="component" value="Unassembled WGS sequence"/>
</dbReference>
<name>A0A318QWV4_9PROT</name>
<evidence type="ECO:0000313" key="4">
    <source>
        <dbReference type="Proteomes" id="UP000247814"/>
    </source>
</evidence>
<dbReference type="PANTHER" id="PTHR30007">
    <property type="entry name" value="PHP DOMAIN PROTEIN"/>
    <property type="match status" value="1"/>
</dbReference>
<dbReference type="PANTHER" id="PTHR30007:SF1">
    <property type="entry name" value="BLR1914 PROTEIN"/>
    <property type="match status" value="1"/>
</dbReference>